<reference evidence="8" key="1">
    <citation type="submission" date="2025-08" db="UniProtKB">
        <authorList>
            <consortium name="Ensembl"/>
        </authorList>
    </citation>
    <scope>IDENTIFICATION</scope>
</reference>
<dbReference type="SMART" id="SM00408">
    <property type="entry name" value="IGc2"/>
    <property type="match status" value="2"/>
</dbReference>
<evidence type="ECO:0000259" key="7">
    <source>
        <dbReference type="PROSITE" id="PS50835"/>
    </source>
</evidence>
<dbReference type="Proteomes" id="UP000261520">
    <property type="component" value="Unplaced"/>
</dbReference>
<dbReference type="Pfam" id="PF07686">
    <property type="entry name" value="V-set"/>
    <property type="match status" value="1"/>
</dbReference>
<keyword evidence="6" id="KW-0472">Membrane</keyword>
<dbReference type="InterPro" id="IPR052307">
    <property type="entry name" value="EJ_Adhesion_Regulator"/>
</dbReference>
<dbReference type="InterPro" id="IPR003599">
    <property type="entry name" value="Ig_sub"/>
</dbReference>
<sequence>NVYAIYFINSRDKIFSFLVFLKCNLIFTTAMQVTSTGPQTIHKAKGETVTMGCTYSPGAQDTGELDIEWYNLNPDMTQKDSLILSYTGDKTHYYGNWDIKDRLKFIADPKNGDASVSLSNLHSSDTATYQCKVKKAPGVDTRKVTLVVMVPPSRPKCWVEGGEEKGSTVSLRCKAPEGSIPLTYSWTRESDGPMPPTATQDYSTGVLLIKNHTDSYVGTYACVVKNAVGSGQCKYVLRAYNPTNRVGMIVGAVIGALLLLLLLLLLIWLLICCCNKRRYEKERANEIRLAQSTEAYAFSRRVLLQFTNRKSIFNPLRTL</sequence>
<feature type="domain" description="Ig-like" evidence="7">
    <location>
        <begin position="151"/>
        <end position="226"/>
    </location>
</feature>
<evidence type="ECO:0000256" key="4">
    <source>
        <dbReference type="ARBA" id="ARBA00022949"/>
    </source>
</evidence>
<dbReference type="PANTHER" id="PTHR44468:SF2">
    <property type="entry name" value="V-SET AND IMMUNOGLOBULIN DOMAIN CONTAINING 8B ISOFORM X1"/>
    <property type="match status" value="1"/>
</dbReference>
<dbReference type="Pfam" id="PF13927">
    <property type="entry name" value="Ig_3"/>
    <property type="match status" value="1"/>
</dbReference>
<feature type="transmembrane region" description="Helical" evidence="6">
    <location>
        <begin position="246"/>
        <end position="271"/>
    </location>
</feature>
<dbReference type="PANTHER" id="PTHR44468">
    <property type="entry name" value="COXSACKIEVIRUS AND ADENOVIRUS RECEPTOR-RELATED"/>
    <property type="match status" value="1"/>
</dbReference>
<dbReference type="InterPro" id="IPR013106">
    <property type="entry name" value="Ig_V-set"/>
</dbReference>
<keyword evidence="3" id="KW-0796">Tight junction</keyword>
<evidence type="ECO:0000256" key="1">
    <source>
        <dbReference type="ARBA" id="ARBA00004435"/>
    </source>
</evidence>
<organism evidence="8 9">
    <name type="scientific">Periophthalmus magnuspinnatus</name>
    <dbReference type="NCBI Taxonomy" id="409849"/>
    <lineage>
        <taxon>Eukaryota</taxon>
        <taxon>Metazoa</taxon>
        <taxon>Chordata</taxon>
        <taxon>Craniata</taxon>
        <taxon>Vertebrata</taxon>
        <taxon>Euteleostomi</taxon>
        <taxon>Actinopterygii</taxon>
        <taxon>Neopterygii</taxon>
        <taxon>Teleostei</taxon>
        <taxon>Neoteleostei</taxon>
        <taxon>Acanthomorphata</taxon>
        <taxon>Gobiaria</taxon>
        <taxon>Gobiiformes</taxon>
        <taxon>Gobioidei</taxon>
        <taxon>Gobiidae</taxon>
        <taxon>Oxudercinae</taxon>
        <taxon>Periophthalmus</taxon>
    </lineage>
</organism>
<evidence type="ECO:0000313" key="9">
    <source>
        <dbReference type="Proteomes" id="UP000261520"/>
    </source>
</evidence>
<keyword evidence="4" id="KW-0965">Cell junction</keyword>
<dbReference type="GO" id="GO:0005912">
    <property type="term" value="C:adherens junction"/>
    <property type="evidence" value="ECO:0007669"/>
    <property type="project" value="UniProtKB-SubCell"/>
</dbReference>
<evidence type="ECO:0000256" key="5">
    <source>
        <dbReference type="ARBA" id="ARBA00023768"/>
    </source>
</evidence>
<dbReference type="GO" id="GO:0016323">
    <property type="term" value="C:basolateral plasma membrane"/>
    <property type="evidence" value="ECO:0007669"/>
    <property type="project" value="UniProtKB-SubCell"/>
</dbReference>
<dbReference type="SMART" id="SM00409">
    <property type="entry name" value="IG"/>
    <property type="match status" value="2"/>
</dbReference>
<keyword evidence="6" id="KW-1133">Transmembrane helix</keyword>
<proteinExistence type="predicted"/>
<dbReference type="InterPro" id="IPR007110">
    <property type="entry name" value="Ig-like_dom"/>
</dbReference>
<dbReference type="Ensembl" id="ENSPMGT00000031793.1">
    <property type="protein sequence ID" value="ENSPMGP00000029869.1"/>
    <property type="gene ID" value="ENSPMGG00000024031.1"/>
</dbReference>
<reference evidence="8" key="2">
    <citation type="submission" date="2025-09" db="UniProtKB">
        <authorList>
            <consortium name="Ensembl"/>
        </authorList>
    </citation>
    <scope>IDENTIFICATION</scope>
</reference>
<dbReference type="InterPro" id="IPR013783">
    <property type="entry name" value="Ig-like_fold"/>
</dbReference>
<evidence type="ECO:0000256" key="6">
    <source>
        <dbReference type="SAM" id="Phobius"/>
    </source>
</evidence>
<dbReference type="SMART" id="SM00406">
    <property type="entry name" value="IGv"/>
    <property type="match status" value="1"/>
</dbReference>
<protein>
    <recommendedName>
        <fullName evidence="7">Ig-like domain-containing protein</fullName>
    </recommendedName>
</protein>
<keyword evidence="9" id="KW-1185">Reference proteome</keyword>
<name>A0A3B4BJT1_9GOBI</name>
<keyword evidence="6" id="KW-0812">Transmembrane</keyword>
<dbReference type="InterPro" id="IPR036179">
    <property type="entry name" value="Ig-like_dom_sf"/>
</dbReference>
<dbReference type="PROSITE" id="PS50835">
    <property type="entry name" value="IG_LIKE"/>
    <property type="match status" value="2"/>
</dbReference>
<evidence type="ECO:0000256" key="2">
    <source>
        <dbReference type="ARBA" id="ARBA00004536"/>
    </source>
</evidence>
<evidence type="ECO:0000313" key="8">
    <source>
        <dbReference type="Ensembl" id="ENSPMGP00000029869.1"/>
    </source>
</evidence>
<feature type="domain" description="Ig-like" evidence="7">
    <location>
        <begin position="31"/>
        <end position="145"/>
    </location>
</feature>
<dbReference type="Gene3D" id="2.60.40.10">
    <property type="entry name" value="Immunoglobulins"/>
    <property type="match status" value="2"/>
</dbReference>
<dbReference type="InterPro" id="IPR003598">
    <property type="entry name" value="Ig_sub2"/>
</dbReference>
<dbReference type="GO" id="GO:0005923">
    <property type="term" value="C:bicellular tight junction"/>
    <property type="evidence" value="ECO:0007669"/>
    <property type="project" value="UniProtKB-SubCell"/>
</dbReference>
<dbReference type="AlphaFoldDB" id="A0A3B4BJT1"/>
<comment type="subcellular location">
    <subcellularLocation>
        <location evidence="5">Basolateral cell membrane</location>
        <topology evidence="5">Single-pass type I membrane protein</topology>
    </subcellularLocation>
    <subcellularLocation>
        <location evidence="2">Cell junction</location>
        <location evidence="2">Adherens junction</location>
    </subcellularLocation>
    <subcellularLocation>
        <location evidence="1">Cell junction</location>
        <location evidence="1">Tight junction</location>
    </subcellularLocation>
</comment>
<evidence type="ECO:0000256" key="3">
    <source>
        <dbReference type="ARBA" id="ARBA00022427"/>
    </source>
</evidence>
<accession>A0A3B4BJT1</accession>
<dbReference type="SUPFAM" id="SSF48726">
    <property type="entry name" value="Immunoglobulin"/>
    <property type="match status" value="2"/>
</dbReference>